<dbReference type="Gene3D" id="3.40.30.10">
    <property type="entry name" value="Glutaredoxin"/>
    <property type="match status" value="1"/>
</dbReference>
<accession>A0A0L7LEX7</accession>
<proteinExistence type="inferred from homology"/>
<sequence>MSIPFSGTLRRSGGVVSAIGKQLRGVNLKAAKRITVKFDPFSDNVTHTRNFLHYISSPKISFTNPNCALKTEIVCDRSEPTVDITIVPSISETANIKKVTLKGGNLTCLELLQLLNKHVSSLAPVEAPVSTIQTKSEKNKTKRK</sequence>
<keyword evidence="5" id="KW-0496">Mitochondrion</keyword>
<protein>
    <recommendedName>
        <fullName evidence="7">Large ribosomal subunit protein mL53</fullName>
    </recommendedName>
    <alternativeName>
        <fullName evidence="8">39S ribosomal protein L53, mitochondrial</fullName>
    </alternativeName>
</protein>
<dbReference type="Pfam" id="PF10780">
    <property type="entry name" value="MRP_L53"/>
    <property type="match status" value="1"/>
</dbReference>
<evidence type="ECO:0000256" key="4">
    <source>
        <dbReference type="ARBA" id="ARBA00022980"/>
    </source>
</evidence>
<evidence type="ECO:0000313" key="9">
    <source>
        <dbReference type="EMBL" id="KOB74017.1"/>
    </source>
</evidence>
<comment type="subcellular location">
    <subcellularLocation>
        <location evidence="1">Mitochondrion</location>
    </subcellularLocation>
</comment>
<name>A0A0L7LEX7_OPEBR</name>
<dbReference type="PANTHER" id="PTHR33618:SF1">
    <property type="entry name" value="LARGE RIBOSOMAL SUBUNIT PROTEIN ML53"/>
    <property type="match status" value="1"/>
</dbReference>
<comment type="caution">
    <text evidence="9">The sequence shown here is derived from an EMBL/GenBank/DDBJ whole genome shotgun (WGS) entry which is preliminary data.</text>
</comment>
<dbReference type="InterPro" id="IPR019716">
    <property type="entry name" value="Ribosomal_mL53"/>
</dbReference>
<keyword evidence="3" id="KW-0809">Transit peptide</keyword>
<dbReference type="PANTHER" id="PTHR33618">
    <property type="entry name" value="39S RIBOSOMAL PROTEIN L53, MITOCHONDRIAL"/>
    <property type="match status" value="1"/>
</dbReference>
<evidence type="ECO:0000313" key="10">
    <source>
        <dbReference type="Proteomes" id="UP000037510"/>
    </source>
</evidence>
<dbReference type="EMBL" id="JTDY01001385">
    <property type="protein sequence ID" value="KOB74017.1"/>
    <property type="molecule type" value="Genomic_DNA"/>
</dbReference>
<comment type="similarity">
    <text evidence="2">Belongs to the mitochondrion-specific ribosomal protein mL53 family.</text>
</comment>
<evidence type="ECO:0000256" key="3">
    <source>
        <dbReference type="ARBA" id="ARBA00022946"/>
    </source>
</evidence>
<dbReference type="STRING" id="104452.A0A0L7LEX7"/>
<keyword evidence="10" id="KW-1185">Reference proteome</keyword>
<organism evidence="9 10">
    <name type="scientific">Operophtera brumata</name>
    <name type="common">Winter moth</name>
    <name type="synonym">Phalaena brumata</name>
    <dbReference type="NCBI Taxonomy" id="104452"/>
    <lineage>
        <taxon>Eukaryota</taxon>
        <taxon>Metazoa</taxon>
        <taxon>Ecdysozoa</taxon>
        <taxon>Arthropoda</taxon>
        <taxon>Hexapoda</taxon>
        <taxon>Insecta</taxon>
        <taxon>Pterygota</taxon>
        <taxon>Neoptera</taxon>
        <taxon>Endopterygota</taxon>
        <taxon>Lepidoptera</taxon>
        <taxon>Glossata</taxon>
        <taxon>Ditrysia</taxon>
        <taxon>Geometroidea</taxon>
        <taxon>Geometridae</taxon>
        <taxon>Larentiinae</taxon>
        <taxon>Operophtera</taxon>
    </lineage>
</organism>
<evidence type="ECO:0000256" key="5">
    <source>
        <dbReference type="ARBA" id="ARBA00023128"/>
    </source>
</evidence>
<keyword evidence="6" id="KW-0687">Ribonucleoprotein</keyword>
<dbReference type="GO" id="GO:0005762">
    <property type="term" value="C:mitochondrial large ribosomal subunit"/>
    <property type="evidence" value="ECO:0007669"/>
    <property type="project" value="TreeGrafter"/>
</dbReference>
<gene>
    <name evidence="9" type="ORF">OBRU01_09685</name>
</gene>
<reference evidence="9 10" key="1">
    <citation type="journal article" date="2015" name="Genome Biol. Evol.">
        <title>The genome of winter moth (Operophtera brumata) provides a genomic perspective on sexual dimorphism and phenology.</title>
        <authorList>
            <person name="Derks M.F."/>
            <person name="Smit S."/>
            <person name="Salis L."/>
            <person name="Schijlen E."/>
            <person name="Bossers A."/>
            <person name="Mateman C."/>
            <person name="Pijl A.S."/>
            <person name="de Ridder D."/>
            <person name="Groenen M.A."/>
            <person name="Visser M.E."/>
            <person name="Megens H.J."/>
        </authorList>
    </citation>
    <scope>NUCLEOTIDE SEQUENCE [LARGE SCALE GENOMIC DNA]</scope>
    <source>
        <strain evidence="9">WM2013NL</strain>
        <tissue evidence="9">Head and thorax</tissue>
    </source>
</reference>
<evidence type="ECO:0000256" key="7">
    <source>
        <dbReference type="ARBA" id="ARBA00035180"/>
    </source>
</evidence>
<keyword evidence="4 9" id="KW-0689">Ribosomal protein</keyword>
<evidence type="ECO:0000256" key="8">
    <source>
        <dbReference type="ARBA" id="ARBA00042721"/>
    </source>
</evidence>
<evidence type="ECO:0000256" key="2">
    <source>
        <dbReference type="ARBA" id="ARBA00005557"/>
    </source>
</evidence>
<dbReference type="AlphaFoldDB" id="A0A0L7LEX7"/>
<dbReference type="InterPro" id="IPR052473">
    <property type="entry name" value="mtLSU_mL53"/>
</dbReference>
<evidence type="ECO:0000256" key="6">
    <source>
        <dbReference type="ARBA" id="ARBA00023274"/>
    </source>
</evidence>
<evidence type="ECO:0000256" key="1">
    <source>
        <dbReference type="ARBA" id="ARBA00004173"/>
    </source>
</evidence>
<dbReference type="Proteomes" id="UP000037510">
    <property type="component" value="Unassembled WGS sequence"/>
</dbReference>